<keyword evidence="2" id="KW-1185">Reference proteome</keyword>
<dbReference type="EMBL" id="KN835137">
    <property type="protein sequence ID" value="KIK48490.1"/>
    <property type="molecule type" value="Genomic_DNA"/>
</dbReference>
<dbReference type="AlphaFoldDB" id="A0A0D0AE46"/>
<reference evidence="2" key="2">
    <citation type="submission" date="2015-01" db="EMBL/GenBank/DDBJ databases">
        <title>Evolutionary Origins and Diversification of the Mycorrhizal Mutualists.</title>
        <authorList>
            <consortium name="DOE Joint Genome Institute"/>
            <consortium name="Mycorrhizal Genomics Consortium"/>
            <person name="Kohler A."/>
            <person name="Kuo A."/>
            <person name="Nagy L.G."/>
            <person name="Floudas D."/>
            <person name="Copeland A."/>
            <person name="Barry K.W."/>
            <person name="Cichocki N."/>
            <person name="Veneault-Fourrey C."/>
            <person name="LaButti K."/>
            <person name="Lindquist E.A."/>
            <person name="Lipzen A."/>
            <person name="Lundell T."/>
            <person name="Morin E."/>
            <person name="Murat C."/>
            <person name="Riley R."/>
            <person name="Ohm R."/>
            <person name="Sun H."/>
            <person name="Tunlid A."/>
            <person name="Henrissat B."/>
            <person name="Grigoriev I.V."/>
            <person name="Hibbett D.S."/>
            <person name="Martin F."/>
        </authorList>
    </citation>
    <scope>NUCLEOTIDE SEQUENCE [LARGE SCALE GENOMIC DNA]</scope>
    <source>
        <strain evidence="2">UH-Slu-Lm8-n1</strain>
    </source>
</reference>
<gene>
    <name evidence="1" type="ORF">CY34DRAFT_626605</name>
</gene>
<evidence type="ECO:0000313" key="2">
    <source>
        <dbReference type="Proteomes" id="UP000054485"/>
    </source>
</evidence>
<dbReference type="InParanoid" id="A0A0D0AE46"/>
<dbReference type="Proteomes" id="UP000054485">
    <property type="component" value="Unassembled WGS sequence"/>
</dbReference>
<evidence type="ECO:0000313" key="1">
    <source>
        <dbReference type="EMBL" id="KIK48490.1"/>
    </source>
</evidence>
<accession>A0A0D0AE46</accession>
<organism evidence="1 2">
    <name type="scientific">Suillus luteus UH-Slu-Lm8-n1</name>
    <dbReference type="NCBI Taxonomy" id="930992"/>
    <lineage>
        <taxon>Eukaryota</taxon>
        <taxon>Fungi</taxon>
        <taxon>Dikarya</taxon>
        <taxon>Basidiomycota</taxon>
        <taxon>Agaricomycotina</taxon>
        <taxon>Agaricomycetes</taxon>
        <taxon>Agaricomycetidae</taxon>
        <taxon>Boletales</taxon>
        <taxon>Suillineae</taxon>
        <taxon>Suillaceae</taxon>
        <taxon>Suillus</taxon>
    </lineage>
</organism>
<sequence length="54" mass="6281">MQCGVEDELHFTFVDVAEPTRKWMSRHSALPTCQHFNPDARTRVALVDKNILLR</sequence>
<name>A0A0D0AE46_9AGAM</name>
<dbReference type="HOGENOM" id="CLU_3051993_0_0_1"/>
<proteinExistence type="predicted"/>
<reference evidence="1 2" key="1">
    <citation type="submission" date="2014-04" db="EMBL/GenBank/DDBJ databases">
        <authorList>
            <consortium name="DOE Joint Genome Institute"/>
            <person name="Kuo A."/>
            <person name="Ruytinx J."/>
            <person name="Rineau F."/>
            <person name="Colpaert J."/>
            <person name="Kohler A."/>
            <person name="Nagy L.G."/>
            <person name="Floudas D."/>
            <person name="Copeland A."/>
            <person name="Barry K.W."/>
            <person name="Cichocki N."/>
            <person name="Veneault-Fourrey C."/>
            <person name="LaButti K."/>
            <person name="Lindquist E.A."/>
            <person name="Lipzen A."/>
            <person name="Lundell T."/>
            <person name="Morin E."/>
            <person name="Murat C."/>
            <person name="Sun H."/>
            <person name="Tunlid A."/>
            <person name="Henrissat B."/>
            <person name="Grigoriev I.V."/>
            <person name="Hibbett D.S."/>
            <person name="Martin F."/>
            <person name="Nordberg H.P."/>
            <person name="Cantor M.N."/>
            <person name="Hua S.X."/>
        </authorList>
    </citation>
    <scope>NUCLEOTIDE SEQUENCE [LARGE SCALE GENOMIC DNA]</scope>
    <source>
        <strain evidence="1 2">UH-Slu-Lm8-n1</strain>
    </source>
</reference>
<protein>
    <submittedName>
        <fullName evidence="1">Uncharacterized protein</fullName>
    </submittedName>
</protein>